<dbReference type="InterPro" id="IPR036702">
    <property type="entry name" value="ComB-like_sf"/>
</dbReference>
<sequence>MGARLAAERGDAVVVVDVLSFSTTLDVAVSRDFTCHVYSGAEIDAMGGLQAAADSMGARPLSKRRRVPPGQVSLSPQSLLHAEPGQRVLFTSLNGAAAAGAAAAAPALLVGGLRNATACARAVARLLDEQVARRVTVVACGEHWSSTQPHVEGMRPSLEDWIGAGVICDRLAQEGRTLSPEAQVAAGAARSPGPAVLADCVSARELVAAGFDDDVALALQVDVSGVVPTRLPGDPSGRVFTAPPVPVAD</sequence>
<dbReference type="PANTHER" id="PTHR37311">
    <property type="entry name" value="2-PHOSPHOSULFOLACTATE PHOSPHATASE-RELATED"/>
    <property type="match status" value="1"/>
</dbReference>
<dbReference type="PANTHER" id="PTHR37311:SF1">
    <property type="entry name" value="2-PHOSPHOSULFOLACTATE PHOSPHATASE-RELATED"/>
    <property type="match status" value="1"/>
</dbReference>
<comment type="similarity">
    <text evidence="2">Belongs to the ComB family.</text>
</comment>
<evidence type="ECO:0000256" key="5">
    <source>
        <dbReference type="ARBA" id="ARBA00022801"/>
    </source>
</evidence>
<dbReference type="EC" id="3.1.3.71" evidence="3"/>
<evidence type="ECO:0000256" key="6">
    <source>
        <dbReference type="ARBA" id="ARBA00022842"/>
    </source>
</evidence>
<dbReference type="KEGG" id="arev:RVR_483"/>
<proteinExistence type="inferred from homology"/>
<dbReference type="Gene3D" id="3.90.1560.10">
    <property type="entry name" value="ComB-like"/>
    <property type="match status" value="1"/>
</dbReference>
<dbReference type="Proteomes" id="UP000595703">
    <property type="component" value="Chromosome"/>
</dbReference>
<dbReference type="InterPro" id="IPR005238">
    <property type="entry name" value="ComB-like"/>
</dbReference>
<organism evidence="8 9">
    <name type="scientific">Actinacidiphila reveromycinica</name>
    <dbReference type="NCBI Taxonomy" id="659352"/>
    <lineage>
        <taxon>Bacteria</taxon>
        <taxon>Bacillati</taxon>
        <taxon>Actinomycetota</taxon>
        <taxon>Actinomycetes</taxon>
        <taxon>Kitasatosporales</taxon>
        <taxon>Streptomycetaceae</taxon>
        <taxon>Actinacidiphila</taxon>
    </lineage>
</organism>
<keyword evidence="5" id="KW-0378">Hydrolase</keyword>
<keyword evidence="6" id="KW-0460">Magnesium</keyword>
<dbReference type="SUPFAM" id="SSF142823">
    <property type="entry name" value="ComB-like"/>
    <property type="match status" value="1"/>
</dbReference>
<protein>
    <recommendedName>
        <fullName evidence="4">Probable 2-phosphosulfolactate phosphatase</fullName>
        <ecNumber evidence="3">3.1.3.71</ecNumber>
    </recommendedName>
</protein>
<dbReference type="EMBL" id="AP018365">
    <property type="protein sequence ID" value="BBA95572.1"/>
    <property type="molecule type" value="Genomic_DNA"/>
</dbReference>
<evidence type="ECO:0000313" key="8">
    <source>
        <dbReference type="EMBL" id="BBA95572.1"/>
    </source>
</evidence>
<evidence type="ECO:0000256" key="2">
    <source>
        <dbReference type="ARBA" id="ARBA00009997"/>
    </source>
</evidence>
<reference evidence="8 9" key="1">
    <citation type="journal article" date="2010" name="J. Bacteriol.">
        <title>Biochemical characterization of a novel indole prenyltransferase from Streptomyces sp. SN-593.</title>
        <authorList>
            <person name="Takahashi S."/>
            <person name="Takagi H."/>
            <person name="Toyoda A."/>
            <person name="Uramoto M."/>
            <person name="Nogawa T."/>
            <person name="Ueki M."/>
            <person name="Sakaki Y."/>
            <person name="Osada H."/>
        </authorList>
    </citation>
    <scope>NUCLEOTIDE SEQUENCE [LARGE SCALE GENOMIC DNA]</scope>
    <source>
        <strain evidence="8 9">SN-593</strain>
    </source>
</reference>
<dbReference type="Pfam" id="PF04029">
    <property type="entry name" value="2-ph_phosp"/>
    <property type="match status" value="1"/>
</dbReference>
<evidence type="ECO:0000313" key="9">
    <source>
        <dbReference type="Proteomes" id="UP000595703"/>
    </source>
</evidence>
<evidence type="ECO:0000256" key="7">
    <source>
        <dbReference type="ARBA" id="ARBA00033711"/>
    </source>
</evidence>
<dbReference type="GO" id="GO:0050532">
    <property type="term" value="F:2-phosphosulfolactate phosphatase activity"/>
    <property type="evidence" value="ECO:0007669"/>
    <property type="project" value="UniProtKB-EC"/>
</dbReference>
<evidence type="ECO:0000256" key="1">
    <source>
        <dbReference type="ARBA" id="ARBA00001946"/>
    </source>
</evidence>
<evidence type="ECO:0000256" key="4">
    <source>
        <dbReference type="ARBA" id="ARBA00021948"/>
    </source>
</evidence>
<accession>A0A7U3UN09</accession>
<evidence type="ECO:0000256" key="3">
    <source>
        <dbReference type="ARBA" id="ARBA00012953"/>
    </source>
</evidence>
<reference evidence="8 9" key="2">
    <citation type="journal article" date="2011" name="J. Antibiot.">
        <title>Furaquinocins I and J: novel polyketide isoprenoid hybrid compounds from Streptomyces reveromyceticus SN-593.</title>
        <authorList>
            <person name="Panthee S."/>
            <person name="Takahashi S."/>
            <person name="Takagi H."/>
            <person name="Nogawa T."/>
            <person name="Oowada E."/>
            <person name="Uramoto M."/>
            <person name="Osada H."/>
        </authorList>
    </citation>
    <scope>NUCLEOTIDE SEQUENCE [LARGE SCALE GENOMIC DNA]</scope>
    <source>
        <strain evidence="8 9">SN-593</strain>
    </source>
</reference>
<name>A0A7U3UN09_9ACTN</name>
<gene>
    <name evidence="8" type="ORF">RVR_483</name>
</gene>
<dbReference type="AlphaFoldDB" id="A0A7U3UN09"/>
<comment type="catalytic activity">
    <reaction evidence="7">
        <text>(2R)-O-phospho-3-sulfolactate + H2O = (2R)-3-sulfolactate + phosphate</text>
        <dbReference type="Rhea" id="RHEA:23416"/>
        <dbReference type="ChEBI" id="CHEBI:15377"/>
        <dbReference type="ChEBI" id="CHEBI:15597"/>
        <dbReference type="ChEBI" id="CHEBI:43474"/>
        <dbReference type="ChEBI" id="CHEBI:58738"/>
        <dbReference type="EC" id="3.1.3.71"/>
    </reaction>
</comment>
<reference evidence="8 9" key="4">
    <citation type="journal article" date="2020" name="Sci. Rep.">
        <title>beta-carboline chemical signals induce reveromycin production through a LuxR family regulator in Streptomyces sp. SN-593.</title>
        <authorList>
            <person name="Panthee S."/>
            <person name="Kito N."/>
            <person name="Hayashi T."/>
            <person name="Shimizu T."/>
            <person name="Ishikawa J."/>
            <person name="Hamamoto H."/>
            <person name="Osada H."/>
            <person name="Takahashi S."/>
        </authorList>
    </citation>
    <scope>NUCLEOTIDE SEQUENCE [LARGE SCALE GENOMIC DNA]</scope>
    <source>
        <strain evidence="8 9">SN-593</strain>
    </source>
</reference>
<dbReference type="GO" id="GO:0000287">
    <property type="term" value="F:magnesium ion binding"/>
    <property type="evidence" value="ECO:0007669"/>
    <property type="project" value="InterPro"/>
</dbReference>
<reference evidence="8 9" key="3">
    <citation type="journal article" date="2011" name="Nat. Chem. Biol.">
        <title>Reveromycin A biosynthesis uses RevG and RevJ for stereospecific spiroacetal formation.</title>
        <authorList>
            <person name="Takahashi S."/>
            <person name="Toyoda A."/>
            <person name="Sekiyama Y."/>
            <person name="Takagi H."/>
            <person name="Nogawa T."/>
            <person name="Uramoto M."/>
            <person name="Suzuki R."/>
            <person name="Koshino H."/>
            <person name="Kumano T."/>
            <person name="Panthee S."/>
            <person name="Dairi T."/>
            <person name="Ishikawa J."/>
            <person name="Ikeda H."/>
            <person name="Sakaki Y."/>
            <person name="Osada H."/>
        </authorList>
    </citation>
    <scope>NUCLEOTIDE SEQUENCE [LARGE SCALE GENOMIC DNA]</scope>
    <source>
        <strain evidence="8 9">SN-593</strain>
    </source>
</reference>
<comment type="cofactor">
    <cofactor evidence="1">
        <name>Mg(2+)</name>
        <dbReference type="ChEBI" id="CHEBI:18420"/>
    </cofactor>
</comment>
<dbReference type="GO" id="GO:0050545">
    <property type="term" value="F:sulfopyruvate decarboxylase activity"/>
    <property type="evidence" value="ECO:0007669"/>
    <property type="project" value="TreeGrafter"/>
</dbReference>
<keyword evidence="9" id="KW-1185">Reference proteome</keyword>